<comment type="caution">
    <text evidence="4">The sequence shown here is derived from an EMBL/GenBank/DDBJ whole genome shotgun (WGS) entry which is preliminary data.</text>
</comment>
<dbReference type="Gene3D" id="2.60.40.200">
    <property type="entry name" value="Superoxide dismutase, copper/zinc binding domain"/>
    <property type="match status" value="1"/>
</dbReference>
<reference evidence="4 5" key="1">
    <citation type="submission" date="2024-08" db="EMBL/GenBank/DDBJ databases">
        <title>Genome mining of Saccharopolyspora cebuensis PGLac3 from Nigerian medicinal plant.</title>
        <authorList>
            <person name="Ezeobiora C.E."/>
            <person name="Igbokwe N.H."/>
            <person name="Amin D.H."/>
            <person name="Mendie U.E."/>
        </authorList>
    </citation>
    <scope>NUCLEOTIDE SEQUENCE [LARGE SCALE GENOMIC DNA]</scope>
    <source>
        <strain evidence="4 5">PGLac3</strain>
    </source>
</reference>
<protein>
    <submittedName>
        <fullName evidence="4">Superoxide dismutase family protein</fullName>
    </submittedName>
</protein>
<dbReference type="InterPro" id="IPR001424">
    <property type="entry name" value="SOD_Cu_Zn_dom"/>
</dbReference>
<feature type="region of interest" description="Disordered" evidence="2">
    <location>
        <begin position="37"/>
        <end position="109"/>
    </location>
</feature>
<feature type="compositionally biased region" description="Low complexity" evidence="2">
    <location>
        <begin position="45"/>
        <end position="69"/>
    </location>
</feature>
<evidence type="ECO:0000313" key="5">
    <source>
        <dbReference type="Proteomes" id="UP001564626"/>
    </source>
</evidence>
<keyword evidence="5" id="KW-1185">Reference proteome</keyword>
<comment type="similarity">
    <text evidence="1">Belongs to the Cu-Zn superoxide dismutase family.</text>
</comment>
<dbReference type="SUPFAM" id="SSF49329">
    <property type="entry name" value="Cu,Zn superoxide dismutase-like"/>
    <property type="match status" value="1"/>
</dbReference>
<dbReference type="RefSeq" id="WP_345356898.1">
    <property type="nucleotide sequence ID" value="NZ_BAABII010000003.1"/>
</dbReference>
<dbReference type="Proteomes" id="UP001564626">
    <property type="component" value="Unassembled WGS sequence"/>
</dbReference>
<organism evidence="4 5">
    <name type="scientific">Saccharopolyspora cebuensis</name>
    <dbReference type="NCBI Taxonomy" id="418759"/>
    <lineage>
        <taxon>Bacteria</taxon>
        <taxon>Bacillati</taxon>
        <taxon>Actinomycetota</taxon>
        <taxon>Actinomycetes</taxon>
        <taxon>Pseudonocardiales</taxon>
        <taxon>Pseudonocardiaceae</taxon>
        <taxon>Saccharopolyspora</taxon>
    </lineage>
</organism>
<evidence type="ECO:0000313" key="4">
    <source>
        <dbReference type="EMBL" id="MEY8043377.1"/>
    </source>
</evidence>
<dbReference type="InterPro" id="IPR036423">
    <property type="entry name" value="SOD-like_Cu/Zn_dom_sf"/>
</dbReference>
<evidence type="ECO:0000259" key="3">
    <source>
        <dbReference type="Pfam" id="PF00080"/>
    </source>
</evidence>
<name>A0ABV4CT30_9PSEU</name>
<evidence type="ECO:0000256" key="1">
    <source>
        <dbReference type="ARBA" id="ARBA00010457"/>
    </source>
</evidence>
<proteinExistence type="inferred from homology"/>
<evidence type="ECO:0000256" key="2">
    <source>
        <dbReference type="SAM" id="MobiDB-lite"/>
    </source>
</evidence>
<dbReference type="EMBL" id="JBGEHV010000092">
    <property type="protein sequence ID" value="MEY8043377.1"/>
    <property type="molecule type" value="Genomic_DNA"/>
</dbReference>
<feature type="domain" description="Superoxide dismutase copper/zinc binding" evidence="3">
    <location>
        <begin position="97"/>
        <end position="221"/>
    </location>
</feature>
<sequence>MNGDGKDGQLMHFQRTRLVTALAGACTAGLLLSGCAGGDDERTEPAPADQNPPAGQQQQPEGQEPGGQEVSTGTFEEFAPDRDAITYDPQAVPPGSTAKITSAPAPDGRTTVTAEVTGLQPDRDYGAHVHVRECGPTGQDAGPHFQQNPDPVQPSVDPAYANPQNEVWLDFRTDAQGNATSSTTGNWAFGERDDAQSFVIHEEHTHTQPGQAGEAGARLACFNADF</sequence>
<accession>A0ABV4CT30</accession>
<dbReference type="PROSITE" id="PS51257">
    <property type="entry name" value="PROKAR_LIPOPROTEIN"/>
    <property type="match status" value="1"/>
</dbReference>
<gene>
    <name evidence="4" type="ORF">AB8O55_28540</name>
</gene>
<dbReference type="Pfam" id="PF00080">
    <property type="entry name" value="Sod_Cu"/>
    <property type="match status" value="1"/>
</dbReference>